<comment type="caution">
    <text evidence="7">The sequence shown here is derived from an EMBL/GenBank/DDBJ whole genome shotgun (WGS) entry which is preliminary data.</text>
</comment>
<keyword evidence="8" id="KW-1185">Reference proteome</keyword>
<organism evidence="7 8">
    <name type="scientific">Elysia crispata</name>
    <name type="common">lettuce slug</name>
    <dbReference type="NCBI Taxonomy" id="231223"/>
    <lineage>
        <taxon>Eukaryota</taxon>
        <taxon>Metazoa</taxon>
        <taxon>Spiralia</taxon>
        <taxon>Lophotrochozoa</taxon>
        <taxon>Mollusca</taxon>
        <taxon>Gastropoda</taxon>
        <taxon>Heterobranchia</taxon>
        <taxon>Euthyneura</taxon>
        <taxon>Panpulmonata</taxon>
        <taxon>Sacoglossa</taxon>
        <taxon>Placobranchoidea</taxon>
        <taxon>Plakobranchidae</taxon>
        <taxon>Elysia</taxon>
    </lineage>
</organism>
<accession>A0AAE1DXW4</accession>
<evidence type="ECO:0000256" key="2">
    <source>
        <dbReference type="ARBA" id="ARBA00005606"/>
    </source>
</evidence>
<sequence>MASHYEKIDARLYLFRGALCACPLSTLRRYRSRSRRDRTSSSDKTIKPTVHSTLDLAPFTAQPSLVLDIVRSLNLCLLDTSRSTMAQDRLKALSPALTSCCKGPGYPSPLEAMRDGPVEKIVYLPCIHPPQSRRSKPDYLATVDVDPASPTYSKVIHRLLMPYNEDELHHSGWNACSSCHDDASRARNRLILPALNSDRIYVIDVGTDQREPKFHKIVEPSEVHSKTGLGAPHTTHCLGSGEVMISMIGDADGNATKSGFMLLDGNDFSIQGNWEKSHIPMGYDYWYQPRHDVMISTEWGAPRAWRCGFDPKDVETGLYGQRLYVWRWSTHEKIQTLDLGQDGLIPLEIRFLHDPAQAMGYVGCALSSSVFRFYKTGAGDWAAEKVIQIPNKTVEGWALPEMPGLITDILISLDDRFLYFSNWLHGDIRQYDITDRRRPKLVGQVFLGGSIQSDGNVKVTKDTERTSQPEPVYVKGTRLEGSPQMIQLSLDGKRLYVTNSLFTAWDQQFYPEMVKRGGWMLQIDVDTVKGGLTLNKNFLVDFGQEPYGPVLGHEIRYPGGDCTSDIWL</sequence>
<reference evidence="7" key="1">
    <citation type="journal article" date="2023" name="G3 (Bethesda)">
        <title>A reference genome for the long-term kleptoplast-retaining sea slug Elysia crispata morphotype clarki.</title>
        <authorList>
            <person name="Eastman K.E."/>
            <person name="Pendleton A.L."/>
            <person name="Shaikh M.A."/>
            <person name="Suttiyut T."/>
            <person name="Ogas R."/>
            <person name="Tomko P."/>
            <person name="Gavelis G."/>
            <person name="Widhalm J.R."/>
            <person name="Wisecaver J.H."/>
        </authorList>
    </citation>
    <scope>NUCLEOTIDE SEQUENCE</scope>
    <source>
        <strain evidence="7">ECLA1</strain>
    </source>
</reference>
<comment type="pathway">
    <text evidence="1">Organosulfur degradation.</text>
</comment>
<gene>
    <name evidence="7" type="ORF">RRG08_022981</name>
</gene>
<evidence type="ECO:0000256" key="3">
    <source>
        <dbReference type="ARBA" id="ARBA00012510"/>
    </source>
</evidence>
<dbReference type="PANTHER" id="PTHR23300">
    <property type="entry name" value="METHANETHIOL OXIDASE"/>
    <property type="match status" value="1"/>
</dbReference>
<keyword evidence="5" id="KW-0711">Selenium</keyword>
<evidence type="ECO:0000313" key="7">
    <source>
        <dbReference type="EMBL" id="KAK3786360.1"/>
    </source>
</evidence>
<name>A0AAE1DXW4_9GAST</name>
<evidence type="ECO:0000256" key="1">
    <source>
        <dbReference type="ARBA" id="ARBA00005177"/>
    </source>
</evidence>
<dbReference type="GO" id="GO:0008430">
    <property type="term" value="F:selenium binding"/>
    <property type="evidence" value="ECO:0007669"/>
    <property type="project" value="InterPro"/>
</dbReference>
<dbReference type="AlphaFoldDB" id="A0AAE1DXW4"/>
<proteinExistence type="inferred from homology"/>
<dbReference type="Gene3D" id="2.130.10.10">
    <property type="entry name" value="YVTN repeat-like/Quinoprotein amine dehydrogenase"/>
    <property type="match status" value="1"/>
</dbReference>
<dbReference type="Pfam" id="PF05694">
    <property type="entry name" value="SBP56"/>
    <property type="match status" value="1"/>
</dbReference>
<evidence type="ECO:0000313" key="8">
    <source>
        <dbReference type="Proteomes" id="UP001283361"/>
    </source>
</evidence>
<dbReference type="EMBL" id="JAWDGP010001973">
    <property type="protein sequence ID" value="KAK3786360.1"/>
    <property type="molecule type" value="Genomic_DNA"/>
</dbReference>
<evidence type="ECO:0000256" key="4">
    <source>
        <dbReference type="ARBA" id="ARBA00015601"/>
    </source>
</evidence>
<dbReference type="GO" id="GO:0018549">
    <property type="term" value="F:methanethiol oxidase activity"/>
    <property type="evidence" value="ECO:0007669"/>
    <property type="project" value="UniProtKB-EC"/>
</dbReference>
<comment type="catalytic activity">
    <reaction evidence="6">
        <text>methanethiol + O2 + H2O = hydrogen sulfide + formaldehyde + H2O2 + H(+)</text>
        <dbReference type="Rhea" id="RHEA:11812"/>
        <dbReference type="ChEBI" id="CHEBI:15377"/>
        <dbReference type="ChEBI" id="CHEBI:15378"/>
        <dbReference type="ChEBI" id="CHEBI:15379"/>
        <dbReference type="ChEBI" id="CHEBI:16007"/>
        <dbReference type="ChEBI" id="CHEBI:16240"/>
        <dbReference type="ChEBI" id="CHEBI:16842"/>
        <dbReference type="ChEBI" id="CHEBI:29919"/>
        <dbReference type="EC" id="1.8.3.4"/>
    </reaction>
</comment>
<evidence type="ECO:0000256" key="6">
    <source>
        <dbReference type="ARBA" id="ARBA00047539"/>
    </source>
</evidence>
<evidence type="ECO:0000256" key="5">
    <source>
        <dbReference type="ARBA" id="ARBA00023266"/>
    </source>
</evidence>
<dbReference type="PANTHER" id="PTHR23300:SF0">
    <property type="entry name" value="METHANETHIOL OXIDASE"/>
    <property type="match status" value="1"/>
</dbReference>
<dbReference type="EC" id="1.8.3.4" evidence="3"/>
<comment type="similarity">
    <text evidence="2">Belongs to the selenium-binding protein family.</text>
</comment>
<dbReference type="Proteomes" id="UP001283361">
    <property type="component" value="Unassembled WGS sequence"/>
</dbReference>
<dbReference type="InterPro" id="IPR015943">
    <property type="entry name" value="WD40/YVTN_repeat-like_dom_sf"/>
</dbReference>
<dbReference type="SUPFAM" id="SSF75011">
    <property type="entry name" value="3-carboxy-cis,cis-mucoante lactonizing enzyme"/>
    <property type="match status" value="1"/>
</dbReference>
<dbReference type="InterPro" id="IPR008826">
    <property type="entry name" value="Se-bd"/>
</dbReference>
<protein>
    <recommendedName>
        <fullName evidence="4">Methanethiol oxidase</fullName>
        <ecNumber evidence="3">1.8.3.4</ecNumber>
    </recommendedName>
</protein>